<evidence type="ECO:0000256" key="4">
    <source>
        <dbReference type="ARBA" id="ARBA00022614"/>
    </source>
</evidence>
<protein>
    <recommendedName>
        <fullName evidence="14">Leucine-rich repeat-containing N-terminal plant-type domain-containing protein</fullName>
    </recommendedName>
</protein>
<dbReference type="FunFam" id="3.80.10.10:FF:000041">
    <property type="entry name" value="LRR receptor-like serine/threonine-protein kinase ERECTA"/>
    <property type="match status" value="1"/>
</dbReference>
<keyword evidence="5 12" id="KW-0812">Transmembrane</keyword>
<evidence type="ECO:0000256" key="10">
    <source>
        <dbReference type="ARBA" id="ARBA00023170"/>
    </source>
</evidence>
<feature type="transmembrane region" description="Helical" evidence="12">
    <location>
        <begin position="855"/>
        <end position="875"/>
    </location>
</feature>
<dbReference type="AlphaFoldDB" id="A0A059BLN4"/>
<keyword evidence="7" id="KW-0677">Repeat</keyword>
<proteinExistence type="inferred from homology"/>
<dbReference type="Gene3D" id="3.80.10.10">
    <property type="entry name" value="Ribonuclease Inhibitor"/>
    <property type="match status" value="5"/>
</dbReference>
<evidence type="ECO:0000256" key="12">
    <source>
        <dbReference type="SAM" id="Phobius"/>
    </source>
</evidence>
<evidence type="ECO:0000256" key="7">
    <source>
        <dbReference type="ARBA" id="ARBA00022737"/>
    </source>
</evidence>
<keyword evidence="11" id="KW-0325">Glycoprotein</keyword>
<keyword evidence="9 12" id="KW-0472">Membrane</keyword>
<accession>A0A059BLN4</accession>
<evidence type="ECO:0000313" key="13">
    <source>
        <dbReference type="EMBL" id="KCW66919.1"/>
    </source>
</evidence>
<reference evidence="13" key="1">
    <citation type="submission" date="2013-07" db="EMBL/GenBank/DDBJ databases">
        <title>The genome of Eucalyptus grandis.</title>
        <authorList>
            <person name="Schmutz J."/>
            <person name="Hayes R."/>
            <person name="Myburg A."/>
            <person name="Tuskan G."/>
            <person name="Grattapaglia D."/>
            <person name="Rokhsar D.S."/>
        </authorList>
    </citation>
    <scope>NUCLEOTIDE SEQUENCE</scope>
    <source>
        <tissue evidence="13">Leaf extractions</tissue>
    </source>
</reference>
<keyword evidence="8 12" id="KW-1133">Transmembrane helix</keyword>
<comment type="subcellular location">
    <subcellularLocation>
        <location evidence="1">Cell membrane</location>
        <topology evidence="1">Single-pass type I membrane protein</topology>
    </subcellularLocation>
</comment>
<evidence type="ECO:0000256" key="6">
    <source>
        <dbReference type="ARBA" id="ARBA00022729"/>
    </source>
</evidence>
<dbReference type="InterPro" id="IPR001611">
    <property type="entry name" value="Leu-rich_rpt"/>
</dbReference>
<evidence type="ECO:0008006" key="14">
    <source>
        <dbReference type="Google" id="ProtNLM"/>
    </source>
</evidence>
<organism evidence="13">
    <name type="scientific">Eucalyptus grandis</name>
    <name type="common">Flooded gum</name>
    <dbReference type="NCBI Taxonomy" id="71139"/>
    <lineage>
        <taxon>Eukaryota</taxon>
        <taxon>Viridiplantae</taxon>
        <taxon>Streptophyta</taxon>
        <taxon>Embryophyta</taxon>
        <taxon>Tracheophyta</taxon>
        <taxon>Spermatophyta</taxon>
        <taxon>Magnoliopsida</taxon>
        <taxon>eudicotyledons</taxon>
        <taxon>Gunneridae</taxon>
        <taxon>Pentapetalae</taxon>
        <taxon>rosids</taxon>
        <taxon>malvids</taxon>
        <taxon>Myrtales</taxon>
        <taxon>Myrtaceae</taxon>
        <taxon>Myrtoideae</taxon>
        <taxon>Eucalypteae</taxon>
        <taxon>Eucalyptus</taxon>
    </lineage>
</organism>
<dbReference type="GO" id="GO:0005886">
    <property type="term" value="C:plasma membrane"/>
    <property type="evidence" value="ECO:0007669"/>
    <property type="project" value="UniProtKB-SubCell"/>
</dbReference>
<dbReference type="InterPro" id="IPR032675">
    <property type="entry name" value="LRR_dom_sf"/>
</dbReference>
<evidence type="ECO:0000256" key="1">
    <source>
        <dbReference type="ARBA" id="ARBA00004251"/>
    </source>
</evidence>
<dbReference type="InParanoid" id="A0A059BLN4"/>
<name>A0A059BLN4_EUCGR</name>
<dbReference type="FunFam" id="3.80.10.10:FF:000383">
    <property type="entry name" value="Leucine-rich repeat receptor protein kinase EMS1"/>
    <property type="match status" value="1"/>
</dbReference>
<dbReference type="PANTHER" id="PTHR48052:SF85">
    <property type="entry name" value="LEUCINE-RICH REPEAT-CONTAINING N-TERMINAL PLANT-TYPE DOMAIN-CONTAINING PROTEIN"/>
    <property type="match status" value="1"/>
</dbReference>
<feature type="non-terminal residue" evidence="13">
    <location>
        <position position="904"/>
    </location>
</feature>
<keyword evidence="3" id="KW-1003">Cell membrane</keyword>
<sequence>MNSWYKGMDCCSWDGVACDGATGNVIGLDLTCSWLHGTLHSNSSLFLLRHLQNLNLYGNDFSGSHILSNLSAFTTLTHLNLSGSSFSGSIPSEISRLSKLVSLDLSYNYFFNLLENSIFTMLVQNLTTLRKLALDEVDMSMVSPKSFANLSSSLTYLSVGHCSLGGIFPDAIFRLPSLTTLYLFVNHNLSGILPKSNWTSPLESLSLWSTSFSGEIPDSIGNMKNLTILDLENCKFIGYISSSMWNLNQLQVLWIDGNSFCGVVEFELFAKLKNLRILFVSQELNLIYDTLEYTFPKLEKLRLRSCNLTKLPYFLNSLKRLPYLDLSSIGLGGIQPSKGFTGEIPSSICQFSSLQYLRLSNNNFSGNMPLCLGNITNLMLMNLSNNRLQGPLPCSLVKCVNLSTLVLSHNEFSDIFPHWLKASKLYILNLQSNKFHGRINLTAFGLSFPALENLFISNNNFIGQWPTEFFSNTSLSIIDLSNNKFGGPIPLPSPFTYYYSIASNNITGKIPSLICNATFLGIIDLSNNNLTGSLPWCLTNFSTNLLVLNLRMNQLEGTIPQYFSSRSGLMTLDLSQNRFEGTLPQLLVKCRYLEVLDLSHNQIEDTFPRWLGKLPELKVLVLRSNNLKDLLDIPRGAHLFPKLHILDLSNNSFSGSLPANLIMNLKGMMNDENMQDTSLYMTRSFGSGTYENSVAVMMKGLEYELVRILTFLTIIDLSCNSFQGNIPKVIEHLHFLVGLNLSHNHLTGSIPSTLGNLTNLEWLDLSSNKFSGLIPRKLGDLASLGYLNLSKNQLTGRIPQDKQLSTFSSDSFSGNPSLCGTPLPKVCLGDAQPPPPSSLLTFNRKRHERWLKQKIVWIGYALGIVIGISITYIAFETRRPKWLVQGVKMLESRAAEWIEKSKRK</sequence>
<comment type="similarity">
    <text evidence="2">Belongs to the RLP family.</text>
</comment>
<dbReference type="Gramene" id="KCW66919">
    <property type="protein sequence ID" value="KCW66919"/>
    <property type="gene ID" value="EUGRSUZ_F00662"/>
</dbReference>
<dbReference type="SUPFAM" id="SSF52047">
    <property type="entry name" value="RNI-like"/>
    <property type="match status" value="2"/>
</dbReference>
<dbReference type="Pfam" id="PF00560">
    <property type="entry name" value="LRR_1"/>
    <property type="match status" value="8"/>
</dbReference>
<dbReference type="OMA" id="MEYMTAP"/>
<dbReference type="SMART" id="SM00369">
    <property type="entry name" value="LRR_TYP"/>
    <property type="match status" value="9"/>
</dbReference>
<keyword evidence="4" id="KW-0433">Leucine-rich repeat</keyword>
<dbReference type="PANTHER" id="PTHR48052">
    <property type="entry name" value="UNNAMED PRODUCT"/>
    <property type="match status" value="1"/>
</dbReference>
<gene>
    <name evidence="13" type="ORF">EUGRSUZ_F00662</name>
</gene>
<dbReference type="InterPro" id="IPR003591">
    <property type="entry name" value="Leu-rich_rpt_typical-subtyp"/>
</dbReference>
<dbReference type="GO" id="GO:0007165">
    <property type="term" value="P:signal transduction"/>
    <property type="evidence" value="ECO:0007669"/>
    <property type="project" value="UniProtKB-ARBA"/>
</dbReference>
<keyword evidence="6" id="KW-0732">Signal</keyword>
<evidence type="ECO:0000256" key="3">
    <source>
        <dbReference type="ARBA" id="ARBA00022475"/>
    </source>
</evidence>
<evidence type="ECO:0000256" key="8">
    <source>
        <dbReference type="ARBA" id="ARBA00022989"/>
    </source>
</evidence>
<evidence type="ECO:0000256" key="11">
    <source>
        <dbReference type="ARBA" id="ARBA00023180"/>
    </source>
</evidence>
<dbReference type="EMBL" id="KK198758">
    <property type="protein sequence ID" value="KCW66919.1"/>
    <property type="molecule type" value="Genomic_DNA"/>
</dbReference>
<evidence type="ECO:0000256" key="5">
    <source>
        <dbReference type="ARBA" id="ARBA00022692"/>
    </source>
</evidence>
<dbReference type="FunFam" id="3.80.10.10:FF:000111">
    <property type="entry name" value="LRR receptor-like serine/threonine-protein kinase ERECTA"/>
    <property type="match status" value="1"/>
</dbReference>
<evidence type="ECO:0000256" key="2">
    <source>
        <dbReference type="ARBA" id="ARBA00009592"/>
    </source>
</evidence>
<evidence type="ECO:0000256" key="9">
    <source>
        <dbReference type="ARBA" id="ARBA00023136"/>
    </source>
</evidence>
<keyword evidence="10" id="KW-0675">Receptor</keyword>
<dbReference type="Pfam" id="PF13855">
    <property type="entry name" value="LRR_8"/>
    <property type="match status" value="3"/>
</dbReference>